<dbReference type="EMBL" id="NCVQ01000001">
    <property type="protein sequence ID" value="PWZ58435.1"/>
    <property type="molecule type" value="Genomic_DNA"/>
</dbReference>
<evidence type="ECO:0000313" key="7">
    <source>
        <dbReference type="EMBL" id="PWZ58435.1"/>
    </source>
</evidence>
<feature type="region of interest" description="Disordered" evidence="5">
    <location>
        <begin position="1"/>
        <end position="245"/>
    </location>
</feature>
<evidence type="ECO:0000256" key="3">
    <source>
        <dbReference type="ARBA" id="ARBA00023125"/>
    </source>
</evidence>
<feature type="domain" description="DEK-C" evidence="6">
    <location>
        <begin position="350"/>
        <end position="384"/>
    </location>
</feature>
<dbReference type="InterPro" id="IPR014876">
    <property type="entry name" value="DEK_C"/>
</dbReference>
<dbReference type="PANTHER" id="PTHR13468:SF23">
    <property type="entry name" value="EXPRESSED PROTEIN"/>
    <property type="match status" value="1"/>
</dbReference>
<feature type="compositionally biased region" description="Basic and acidic residues" evidence="5">
    <location>
        <begin position="19"/>
        <end position="33"/>
    </location>
</feature>
<keyword evidence="2" id="KW-0156">Chromatin regulator</keyword>
<gene>
    <name evidence="7" type="ORF">Zm00014a_001518</name>
</gene>
<protein>
    <recommendedName>
        <fullName evidence="6">DEK-C domain-containing protein</fullName>
    </recommendedName>
</protein>
<dbReference type="AlphaFoldDB" id="A0A317YIH9"/>
<evidence type="ECO:0000256" key="1">
    <source>
        <dbReference type="ARBA" id="ARBA00004123"/>
    </source>
</evidence>
<feature type="region of interest" description="Disordered" evidence="5">
    <location>
        <begin position="431"/>
        <end position="457"/>
    </location>
</feature>
<feature type="compositionally biased region" description="Acidic residues" evidence="5">
    <location>
        <begin position="165"/>
        <end position="175"/>
    </location>
</feature>
<reference evidence="7" key="1">
    <citation type="journal article" date="2018" name="Nat. Genet.">
        <title>Extensive intraspecific gene order and gene structural variations between Mo17 and other maize genomes.</title>
        <authorList>
            <person name="Sun S."/>
            <person name="Zhou Y."/>
            <person name="Chen J."/>
            <person name="Shi J."/>
            <person name="Zhao H."/>
            <person name="Zhao H."/>
            <person name="Song W."/>
            <person name="Zhang M."/>
            <person name="Cui Y."/>
            <person name="Dong X."/>
            <person name="Liu H."/>
            <person name="Ma X."/>
            <person name="Jiao Y."/>
            <person name="Wang B."/>
            <person name="Wei X."/>
            <person name="Stein J.C."/>
            <person name="Glaubitz J.C."/>
            <person name="Lu F."/>
            <person name="Yu G."/>
            <person name="Liang C."/>
            <person name="Fengler K."/>
            <person name="Li B."/>
            <person name="Rafalski A."/>
            <person name="Schnable P.S."/>
            <person name="Ware D.H."/>
            <person name="Buckler E.S."/>
            <person name="Lai J."/>
        </authorList>
    </citation>
    <scope>NUCLEOTIDE SEQUENCE [LARGE SCALE GENOMIC DNA]</scope>
    <source>
        <tissue evidence="7">Seedling</tissue>
    </source>
</reference>
<sequence>MEEKAMANGAATADVAAPDNKDNTKEEASESKEPAANQDADDQNKGLENGAEGQSGGDVNMADAEVTEEGDGDPGVAKQVDSEDIKTDADTKEDGNAKAEEVEDVKMTEADTGSTEVKDKEEKGDEVVDTTVDKQDESKEQEEGVSAEQDEKQGEEAEEKGKETDADEKQEEEAEEKGSADEKDEDEGDQKMEENKEETPKNKKARSARDRSQGNDNKHDGSKSREAKSLLNTPSPYGTDRPQRERKIVERLVEVIEKEPNRNFVVEKGRGTPLKDIPSVAHRISRKKPSDLKFLHSILFGRKGKDCILSSKNHHVVIALACPKSGGDMLFYVGKKVTKGKGESVEAVLPSKDDLRKTITEILKKVDFNTATFSDILKKLGKIFRHVSTDFLWLMRDALTDFYLVDNHYKMDLAPKKEAIKVMIQDELTKLSEEDEGEGAGDTEKKQQQPQAKEIEA</sequence>
<feature type="compositionally biased region" description="Basic and acidic residues" evidence="5">
    <location>
        <begin position="149"/>
        <end position="164"/>
    </location>
</feature>
<feature type="compositionally biased region" description="Basic and acidic residues" evidence="5">
    <location>
        <begin position="189"/>
        <end position="228"/>
    </location>
</feature>
<dbReference type="Proteomes" id="UP000251960">
    <property type="component" value="Chromosome 1"/>
</dbReference>
<dbReference type="Gene3D" id="1.10.10.60">
    <property type="entry name" value="Homeodomain-like"/>
    <property type="match status" value="1"/>
</dbReference>
<dbReference type="GO" id="GO:0003677">
    <property type="term" value="F:DNA binding"/>
    <property type="evidence" value="ECO:0007669"/>
    <property type="project" value="UniProtKB-KW"/>
</dbReference>
<evidence type="ECO:0000259" key="6">
    <source>
        <dbReference type="Pfam" id="PF08766"/>
    </source>
</evidence>
<comment type="subcellular location">
    <subcellularLocation>
        <location evidence="1">Nucleus</location>
    </subcellularLocation>
</comment>
<organism evidence="7">
    <name type="scientific">Zea mays</name>
    <name type="common">Maize</name>
    <dbReference type="NCBI Taxonomy" id="4577"/>
    <lineage>
        <taxon>Eukaryota</taxon>
        <taxon>Viridiplantae</taxon>
        <taxon>Streptophyta</taxon>
        <taxon>Embryophyta</taxon>
        <taxon>Tracheophyta</taxon>
        <taxon>Spermatophyta</taxon>
        <taxon>Magnoliopsida</taxon>
        <taxon>Liliopsida</taxon>
        <taxon>Poales</taxon>
        <taxon>Poaceae</taxon>
        <taxon>PACMAD clade</taxon>
        <taxon>Panicoideae</taxon>
        <taxon>Andropogonodae</taxon>
        <taxon>Andropogoneae</taxon>
        <taxon>Tripsacinae</taxon>
        <taxon>Zea</taxon>
    </lineage>
</organism>
<dbReference type="GO" id="GO:0005634">
    <property type="term" value="C:nucleus"/>
    <property type="evidence" value="ECO:0007669"/>
    <property type="project" value="UniProtKB-SubCell"/>
</dbReference>
<dbReference type="Pfam" id="PF08766">
    <property type="entry name" value="DEK_C"/>
    <property type="match status" value="1"/>
</dbReference>
<comment type="caution">
    <text evidence="7">The sequence shown here is derived from an EMBL/GenBank/DDBJ whole genome shotgun (WGS) entry which is preliminary data.</text>
</comment>
<dbReference type="PANTHER" id="PTHR13468">
    <property type="entry name" value="DEK PROTEIN"/>
    <property type="match status" value="1"/>
</dbReference>
<keyword evidence="4" id="KW-0539">Nucleus</keyword>
<dbReference type="GO" id="GO:0006325">
    <property type="term" value="P:chromatin organization"/>
    <property type="evidence" value="ECO:0007669"/>
    <property type="project" value="UniProtKB-KW"/>
</dbReference>
<accession>A0A317YIH9</accession>
<feature type="compositionally biased region" description="Basic and acidic residues" evidence="5">
    <location>
        <begin position="80"/>
        <end position="109"/>
    </location>
</feature>
<evidence type="ECO:0000256" key="2">
    <source>
        <dbReference type="ARBA" id="ARBA00022853"/>
    </source>
</evidence>
<proteinExistence type="predicted"/>
<dbReference type="InterPro" id="IPR044198">
    <property type="entry name" value="DEK"/>
</dbReference>
<feature type="compositionally biased region" description="Basic and acidic residues" evidence="5">
    <location>
        <begin position="116"/>
        <end position="142"/>
    </location>
</feature>
<keyword evidence="3" id="KW-0238">DNA-binding</keyword>
<dbReference type="SUPFAM" id="SSF109715">
    <property type="entry name" value="DEK C-terminal domain"/>
    <property type="match status" value="1"/>
</dbReference>
<evidence type="ECO:0000256" key="5">
    <source>
        <dbReference type="SAM" id="MobiDB-lite"/>
    </source>
</evidence>
<feature type="compositionally biased region" description="Basic and acidic residues" evidence="5">
    <location>
        <begin position="442"/>
        <end position="457"/>
    </location>
</feature>
<name>A0A317YIH9_MAIZE</name>
<evidence type="ECO:0000256" key="4">
    <source>
        <dbReference type="ARBA" id="ARBA00023242"/>
    </source>
</evidence>
<dbReference type="ExpressionAtlas" id="A0A317YIH9">
    <property type="expression patterns" value="baseline and differential"/>
</dbReference>